<keyword evidence="4 9" id="KW-0032">Aminotransferase</keyword>
<dbReference type="InterPro" id="IPR004839">
    <property type="entry name" value="Aminotransferase_I/II_large"/>
</dbReference>
<comment type="cofactor">
    <cofactor evidence="1 7">
        <name>pyridoxal 5'-phosphate</name>
        <dbReference type="ChEBI" id="CHEBI:597326"/>
    </cofactor>
</comment>
<organism evidence="9 10">
    <name type="scientific">Candidatus Iainarchaeum sp</name>
    <dbReference type="NCBI Taxonomy" id="3101447"/>
    <lineage>
        <taxon>Archaea</taxon>
        <taxon>Candidatus Iainarchaeota</taxon>
        <taxon>Candidatus Iainarchaeia</taxon>
        <taxon>Candidatus Iainarchaeales</taxon>
        <taxon>Candidatus Iainarchaeaceae</taxon>
        <taxon>Candidatus Iainarchaeum</taxon>
    </lineage>
</organism>
<dbReference type="GO" id="GO:0008483">
    <property type="term" value="F:transaminase activity"/>
    <property type="evidence" value="ECO:0007669"/>
    <property type="project" value="UniProtKB-KW"/>
</dbReference>
<feature type="domain" description="Aminotransferase class I/classII large" evidence="8">
    <location>
        <begin position="30"/>
        <end position="370"/>
    </location>
</feature>
<gene>
    <name evidence="9" type="ORF">HA227_04375</name>
</gene>
<keyword evidence="5 9" id="KW-0808">Transferase</keyword>
<dbReference type="PANTHER" id="PTHR46383:SF3">
    <property type="entry name" value="ASPARTATE AMINOTRANSFERASE-RELATED"/>
    <property type="match status" value="1"/>
</dbReference>
<evidence type="ECO:0000256" key="5">
    <source>
        <dbReference type="ARBA" id="ARBA00022679"/>
    </source>
</evidence>
<evidence type="ECO:0000313" key="10">
    <source>
        <dbReference type="Proteomes" id="UP000527315"/>
    </source>
</evidence>
<reference evidence="10" key="1">
    <citation type="journal article" date="2020" name="bioRxiv">
        <title>A rank-normalized archaeal taxonomy based on genome phylogeny resolves widespread incomplete and uneven classifications.</title>
        <authorList>
            <person name="Rinke C."/>
            <person name="Chuvochina M."/>
            <person name="Mussig A.J."/>
            <person name="Chaumeil P.-A."/>
            <person name="Waite D.W."/>
            <person name="Whitman W.B."/>
            <person name="Parks D.H."/>
            <person name="Hugenholtz P."/>
        </authorList>
    </citation>
    <scope>NUCLEOTIDE SEQUENCE [LARGE SCALE GENOMIC DNA]</scope>
</reference>
<dbReference type="Gene3D" id="3.40.640.10">
    <property type="entry name" value="Type I PLP-dependent aspartate aminotransferase-like (Major domain)"/>
    <property type="match status" value="1"/>
</dbReference>
<dbReference type="Gene3D" id="3.90.1150.10">
    <property type="entry name" value="Aspartate Aminotransferase, domain 1"/>
    <property type="match status" value="1"/>
</dbReference>
<evidence type="ECO:0000313" key="9">
    <source>
        <dbReference type="EMBL" id="HIH33461.1"/>
    </source>
</evidence>
<evidence type="ECO:0000256" key="3">
    <source>
        <dbReference type="ARBA" id="ARBA00011738"/>
    </source>
</evidence>
<dbReference type="FunFam" id="3.40.640.10:FF:000033">
    <property type="entry name" value="Aspartate aminotransferase"/>
    <property type="match status" value="1"/>
</dbReference>
<keyword evidence="6 7" id="KW-0663">Pyridoxal phosphate</keyword>
<dbReference type="EMBL" id="DUFJ01000095">
    <property type="protein sequence ID" value="HIH33461.1"/>
    <property type="molecule type" value="Genomic_DNA"/>
</dbReference>
<dbReference type="SUPFAM" id="SSF53383">
    <property type="entry name" value="PLP-dependent transferases"/>
    <property type="match status" value="1"/>
</dbReference>
<dbReference type="Proteomes" id="UP000527315">
    <property type="component" value="Unassembled WGS sequence"/>
</dbReference>
<evidence type="ECO:0000256" key="4">
    <source>
        <dbReference type="ARBA" id="ARBA00022576"/>
    </source>
</evidence>
<proteinExistence type="inferred from homology"/>
<dbReference type="Pfam" id="PF00155">
    <property type="entry name" value="Aminotran_1_2"/>
    <property type="match status" value="1"/>
</dbReference>
<dbReference type="AlphaFoldDB" id="A0A7J4KTW6"/>
<dbReference type="InterPro" id="IPR015424">
    <property type="entry name" value="PyrdxlP-dep_Trfase"/>
</dbReference>
<evidence type="ECO:0000259" key="8">
    <source>
        <dbReference type="Pfam" id="PF00155"/>
    </source>
</evidence>
<protein>
    <submittedName>
        <fullName evidence="9">Pyridoxal phosphate-dependent aminotransferase</fullName>
    </submittedName>
</protein>
<dbReference type="InterPro" id="IPR001917">
    <property type="entry name" value="Aminotrans_II_pyridoxalP_BS"/>
</dbReference>
<dbReference type="InterPro" id="IPR015421">
    <property type="entry name" value="PyrdxlP-dep_Trfase_major"/>
</dbReference>
<sequence>MPYSGLSKRIAELPKSQIAKIIKIAEEDKSIISLGPGEPDFPAPKAVKAALKKAVDKDFTHYSPASGRKELLEAIAKKLRKENKIKVENPEKEIIATAGSSEAIMMAIMSTVDVGEELLIPNPGFLTYRPTVELIEGNPISYNLSSTDGFQIHTEEISRLCTEKTQGIIINSPSNPTGTVLKKKVLEEIASLAIEKNLLIISDEAYEHLIYGDAKHLSIGSLNGMQDKVLTLMTFSKSFAMPGFRLGYATGPSELITAMQRFHVYTSLSPNTMSQIAGITALEKCRKDVERMRKEYAKRRKVILEGLRQVQGLEIEVEPEGAFYAFPKITNGMSSVQAAEFLLEKARVLTVPGNEFGTQGEGFLRMSYATALPKINQAIGQLKKFMK</sequence>
<dbReference type="PROSITE" id="PS00599">
    <property type="entry name" value="AA_TRANSFER_CLASS_2"/>
    <property type="match status" value="1"/>
</dbReference>
<evidence type="ECO:0000256" key="2">
    <source>
        <dbReference type="ARBA" id="ARBA00007441"/>
    </source>
</evidence>
<name>A0A7J4KTW6_9ARCH</name>
<evidence type="ECO:0000256" key="1">
    <source>
        <dbReference type="ARBA" id="ARBA00001933"/>
    </source>
</evidence>
<dbReference type="InterPro" id="IPR050596">
    <property type="entry name" value="AspAT/PAT-like"/>
</dbReference>
<comment type="caution">
    <text evidence="9">The sequence shown here is derived from an EMBL/GenBank/DDBJ whole genome shotgun (WGS) entry which is preliminary data.</text>
</comment>
<dbReference type="GO" id="GO:0030170">
    <property type="term" value="F:pyridoxal phosphate binding"/>
    <property type="evidence" value="ECO:0007669"/>
    <property type="project" value="InterPro"/>
</dbReference>
<dbReference type="InterPro" id="IPR015422">
    <property type="entry name" value="PyrdxlP-dep_Trfase_small"/>
</dbReference>
<dbReference type="CDD" id="cd00609">
    <property type="entry name" value="AAT_like"/>
    <property type="match status" value="1"/>
</dbReference>
<comment type="subunit">
    <text evidence="3">Homodimer.</text>
</comment>
<dbReference type="PANTHER" id="PTHR46383">
    <property type="entry name" value="ASPARTATE AMINOTRANSFERASE"/>
    <property type="match status" value="1"/>
</dbReference>
<evidence type="ECO:0000256" key="7">
    <source>
        <dbReference type="RuleBase" id="RU003693"/>
    </source>
</evidence>
<dbReference type="GO" id="GO:0006520">
    <property type="term" value="P:amino acid metabolic process"/>
    <property type="evidence" value="ECO:0007669"/>
    <property type="project" value="InterPro"/>
</dbReference>
<accession>A0A7J4KTW6</accession>
<evidence type="ECO:0000256" key="6">
    <source>
        <dbReference type="ARBA" id="ARBA00022898"/>
    </source>
</evidence>
<comment type="similarity">
    <text evidence="7">Belongs to the class-II pyridoxal-phosphate-dependent aminotransferase family.</text>
</comment>
<comment type="similarity">
    <text evidence="2">Belongs to the class-I pyridoxal-phosphate-dependent aminotransferase family.</text>
</comment>